<feature type="transmembrane region" description="Helical" evidence="5">
    <location>
        <begin position="216"/>
        <end position="236"/>
    </location>
</feature>
<evidence type="ECO:0000313" key="8">
    <source>
        <dbReference type="Proteomes" id="UP000242188"/>
    </source>
</evidence>
<name>A0A210Q8E4_MIZYE</name>
<keyword evidence="3 5" id="KW-1133">Transmembrane helix</keyword>
<evidence type="ECO:0000313" key="7">
    <source>
        <dbReference type="EMBL" id="OWF44985.1"/>
    </source>
</evidence>
<protein>
    <submittedName>
        <fullName evidence="7">Organic cation transporter protein</fullName>
    </submittedName>
</protein>
<dbReference type="Gene3D" id="1.20.1250.20">
    <property type="entry name" value="MFS general substrate transporter like domains"/>
    <property type="match status" value="1"/>
</dbReference>
<keyword evidence="2 5" id="KW-0812">Transmembrane</keyword>
<feature type="transmembrane region" description="Helical" evidence="5">
    <location>
        <begin position="356"/>
        <end position="378"/>
    </location>
</feature>
<accession>A0A210Q8E4</accession>
<dbReference type="SUPFAM" id="SSF103473">
    <property type="entry name" value="MFS general substrate transporter"/>
    <property type="match status" value="1"/>
</dbReference>
<feature type="transmembrane region" description="Helical" evidence="5">
    <location>
        <begin position="449"/>
        <end position="469"/>
    </location>
</feature>
<dbReference type="Pfam" id="PF00083">
    <property type="entry name" value="Sugar_tr"/>
    <property type="match status" value="1"/>
</dbReference>
<feature type="domain" description="Major facilitator superfamily (MFS) profile" evidence="6">
    <location>
        <begin position="26"/>
        <end position="506"/>
    </location>
</feature>
<dbReference type="Proteomes" id="UP000242188">
    <property type="component" value="Unassembled WGS sequence"/>
</dbReference>
<evidence type="ECO:0000256" key="5">
    <source>
        <dbReference type="SAM" id="Phobius"/>
    </source>
</evidence>
<sequence>MSTQFDETLKNIGEFGPYQRRIYFLLCLLIIFIGLSDVVNVFLLYKPSHRCSSFNTTANISANLPNGTVSFEENKSACRRNLGPFNTSSGDDKHMTEFCTSWVYDKSVFVESIVTENNLVCESELVPTYVQMVIYAGSFCGSLLQGILADGIGRKKTICVSLVFLFGSGLASAWSPNYYVFTALRFIQGMSSRGVYIPSFVLGVEMVGPSKRQYAGFLLNYFYSGGIVILAGIGYGFRHWKYIQIASSAPLLPCLIYWWIIPESPRWLISRGRTTEANAVLMKIAESNNTESCVPLNEDNAVEERDDSRKTYLFKHLISSRSLFCHSLVIFFNVFVVYHCYFGFALNTENLSGNFHLNFLINGLVEFPANTLALVFSYRIGRKKLYISSMFLGGVMLLGSAVTTILAVKDFRNLTLAMAMLGKSGVTVGYCVIYLWAAEIFPTVFRNSGMGISLACGNIGYIVAPYMAQLATNPADTMSKGIPLIVFGTCSLGAALLTLLLPETNRQNLPEKVYDAEQISNHMEMEINVKET</sequence>
<dbReference type="GO" id="GO:0022857">
    <property type="term" value="F:transmembrane transporter activity"/>
    <property type="evidence" value="ECO:0007669"/>
    <property type="project" value="InterPro"/>
</dbReference>
<dbReference type="CDD" id="cd17317">
    <property type="entry name" value="MFS_SLC22"/>
    <property type="match status" value="1"/>
</dbReference>
<dbReference type="OrthoDB" id="2261376at2759"/>
<gene>
    <name evidence="7" type="ORF">KP79_PYT07795</name>
</gene>
<keyword evidence="4 5" id="KW-0472">Membrane</keyword>
<dbReference type="AlphaFoldDB" id="A0A210Q8E4"/>
<proteinExistence type="predicted"/>
<evidence type="ECO:0000256" key="4">
    <source>
        <dbReference type="ARBA" id="ARBA00023136"/>
    </source>
</evidence>
<feature type="transmembrane region" description="Helical" evidence="5">
    <location>
        <begin position="323"/>
        <end position="344"/>
    </location>
</feature>
<dbReference type="STRING" id="6573.A0A210Q8E4"/>
<keyword evidence="8" id="KW-1185">Reference proteome</keyword>
<feature type="transmembrane region" description="Helical" evidence="5">
    <location>
        <begin position="22"/>
        <end position="45"/>
    </location>
</feature>
<dbReference type="PROSITE" id="PS50850">
    <property type="entry name" value="MFS"/>
    <property type="match status" value="1"/>
</dbReference>
<dbReference type="InterPro" id="IPR020846">
    <property type="entry name" value="MFS_dom"/>
</dbReference>
<dbReference type="PANTHER" id="PTHR24064">
    <property type="entry name" value="SOLUTE CARRIER FAMILY 22 MEMBER"/>
    <property type="match status" value="1"/>
</dbReference>
<feature type="transmembrane region" description="Helical" evidence="5">
    <location>
        <begin position="385"/>
        <end position="408"/>
    </location>
</feature>
<dbReference type="InterPro" id="IPR036259">
    <property type="entry name" value="MFS_trans_sf"/>
</dbReference>
<dbReference type="GO" id="GO:0016020">
    <property type="term" value="C:membrane"/>
    <property type="evidence" value="ECO:0007669"/>
    <property type="project" value="UniProtKB-SubCell"/>
</dbReference>
<comment type="caution">
    <text evidence="7">The sequence shown here is derived from an EMBL/GenBank/DDBJ whole genome shotgun (WGS) entry which is preliminary data.</text>
</comment>
<evidence type="ECO:0000259" key="6">
    <source>
        <dbReference type="PROSITE" id="PS50850"/>
    </source>
</evidence>
<dbReference type="InterPro" id="IPR005828">
    <property type="entry name" value="MFS_sugar_transport-like"/>
</dbReference>
<comment type="subcellular location">
    <subcellularLocation>
        <location evidence="1">Membrane</location>
        <topology evidence="1">Multi-pass membrane protein</topology>
    </subcellularLocation>
</comment>
<feature type="transmembrane region" description="Helical" evidence="5">
    <location>
        <begin position="157"/>
        <end position="174"/>
    </location>
</feature>
<dbReference type="EMBL" id="NEDP02004628">
    <property type="protein sequence ID" value="OWF44985.1"/>
    <property type="molecule type" value="Genomic_DNA"/>
</dbReference>
<organism evidence="7 8">
    <name type="scientific">Mizuhopecten yessoensis</name>
    <name type="common">Japanese scallop</name>
    <name type="synonym">Patinopecten yessoensis</name>
    <dbReference type="NCBI Taxonomy" id="6573"/>
    <lineage>
        <taxon>Eukaryota</taxon>
        <taxon>Metazoa</taxon>
        <taxon>Spiralia</taxon>
        <taxon>Lophotrochozoa</taxon>
        <taxon>Mollusca</taxon>
        <taxon>Bivalvia</taxon>
        <taxon>Autobranchia</taxon>
        <taxon>Pteriomorphia</taxon>
        <taxon>Pectinida</taxon>
        <taxon>Pectinoidea</taxon>
        <taxon>Pectinidae</taxon>
        <taxon>Mizuhopecten</taxon>
    </lineage>
</organism>
<feature type="transmembrane region" description="Helical" evidence="5">
    <location>
        <begin position="481"/>
        <end position="502"/>
    </location>
</feature>
<feature type="transmembrane region" description="Helical" evidence="5">
    <location>
        <begin position="414"/>
        <end position="437"/>
    </location>
</feature>
<evidence type="ECO:0000256" key="2">
    <source>
        <dbReference type="ARBA" id="ARBA00022692"/>
    </source>
</evidence>
<reference evidence="7 8" key="1">
    <citation type="journal article" date="2017" name="Nat. Ecol. Evol.">
        <title>Scallop genome provides insights into evolution of bilaterian karyotype and development.</title>
        <authorList>
            <person name="Wang S."/>
            <person name="Zhang J."/>
            <person name="Jiao W."/>
            <person name="Li J."/>
            <person name="Xun X."/>
            <person name="Sun Y."/>
            <person name="Guo X."/>
            <person name="Huan P."/>
            <person name="Dong B."/>
            <person name="Zhang L."/>
            <person name="Hu X."/>
            <person name="Sun X."/>
            <person name="Wang J."/>
            <person name="Zhao C."/>
            <person name="Wang Y."/>
            <person name="Wang D."/>
            <person name="Huang X."/>
            <person name="Wang R."/>
            <person name="Lv J."/>
            <person name="Li Y."/>
            <person name="Zhang Z."/>
            <person name="Liu B."/>
            <person name="Lu W."/>
            <person name="Hui Y."/>
            <person name="Liang J."/>
            <person name="Zhou Z."/>
            <person name="Hou R."/>
            <person name="Li X."/>
            <person name="Liu Y."/>
            <person name="Li H."/>
            <person name="Ning X."/>
            <person name="Lin Y."/>
            <person name="Zhao L."/>
            <person name="Xing Q."/>
            <person name="Dou J."/>
            <person name="Li Y."/>
            <person name="Mao J."/>
            <person name="Guo H."/>
            <person name="Dou H."/>
            <person name="Li T."/>
            <person name="Mu C."/>
            <person name="Jiang W."/>
            <person name="Fu Q."/>
            <person name="Fu X."/>
            <person name="Miao Y."/>
            <person name="Liu J."/>
            <person name="Yu Q."/>
            <person name="Li R."/>
            <person name="Liao H."/>
            <person name="Li X."/>
            <person name="Kong Y."/>
            <person name="Jiang Z."/>
            <person name="Chourrout D."/>
            <person name="Li R."/>
            <person name="Bao Z."/>
        </authorList>
    </citation>
    <scope>NUCLEOTIDE SEQUENCE [LARGE SCALE GENOMIC DNA]</scope>
    <source>
        <strain evidence="7 8">PY_sf001</strain>
    </source>
</reference>
<evidence type="ECO:0000256" key="3">
    <source>
        <dbReference type="ARBA" id="ARBA00022989"/>
    </source>
</evidence>
<evidence type="ECO:0000256" key="1">
    <source>
        <dbReference type="ARBA" id="ARBA00004141"/>
    </source>
</evidence>